<comment type="caution">
    <text evidence="1">The sequence shown here is derived from an EMBL/GenBank/DDBJ whole genome shotgun (WGS) entry which is preliminary data.</text>
</comment>
<organism evidence="1 2">
    <name type="scientific">Chitinivibrio alkaliphilus ACht1</name>
    <dbReference type="NCBI Taxonomy" id="1313304"/>
    <lineage>
        <taxon>Bacteria</taxon>
        <taxon>Pseudomonadati</taxon>
        <taxon>Fibrobacterota</taxon>
        <taxon>Chitinivibrionia</taxon>
        <taxon>Chitinivibrionales</taxon>
        <taxon>Chitinivibrionaceae</taxon>
        <taxon>Chitinivibrio</taxon>
    </lineage>
</organism>
<name>U7DC48_9BACT</name>
<proteinExistence type="predicted"/>
<dbReference type="SUPFAM" id="SSF53756">
    <property type="entry name" value="UDP-Glycosyltransferase/glycogen phosphorylase"/>
    <property type="match status" value="1"/>
</dbReference>
<dbReference type="EMBL" id="ASJR01000007">
    <property type="protein sequence ID" value="ERP31990.1"/>
    <property type="molecule type" value="Genomic_DNA"/>
</dbReference>
<dbReference type="Gene3D" id="3.40.50.2000">
    <property type="entry name" value="Glycogen Phosphorylase B"/>
    <property type="match status" value="1"/>
</dbReference>
<dbReference type="GO" id="GO:0016740">
    <property type="term" value="F:transferase activity"/>
    <property type="evidence" value="ECO:0007669"/>
    <property type="project" value="UniProtKB-KW"/>
</dbReference>
<sequence>MKIVVVHYHMRRGGVRRIIEQQISLFLQKDMALELVLYTGDAADYSPPEDPRFSLVEEPLLDYASAIRQGESLDGYLRLLRFFCDQEPGTLFHVHNSVIGKNPRLNAAIVEAARAGCPFCIHCHDFVEDRPALFKQVQQAAASLGYARYEDLMYPQHGRVYWVCINKSDLSRSPLSSFESTSYIPNPVEPPPRGNMTRMELACSLKIDETKSWYFYPVRAIERKNIGEFILLSQLIDPEGVWLISREPETPEEREGYEQWRHFSSLHTLPLLFNAAKKGDFGSLYEHCTYVVTTSVMEGFGLVFLESFLAGKPLLGRNIPAVTEDFCARGVVFSGIYDVLLVPAYGVWTDFACLSRNQQMQWLEKIGTIPCC</sequence>
<reference evidence="1 2" key="1">
    <citation type="journal article" date="2013" name="Environ. Microbiol.">
        <title>Genome analysis of Chitinivibrio alkaliphilus gen. nov., sp. nov., a novel extremely haloalkaliphilic anaerobic chitinolytic bacterium from the candidate phylum Termite Group 3.</title>
        <authorList>
            <person name="Sorokin D.Y."/>
            <person name="Gumerov V.M."/>
            <person name="Rakitin A.L."/>
            <person name="Beletsky A.V."/>
            <person name="Damste J.S."/>
            <person name="Muyzer G."/>
            <person name="Mardanov A.V."/>
            <person name="Ravin N.V."/>
        </authorList>
    </citation>
    <scope>NUCLEOTIDE SEQUENCE [LARGE SCALE GENOMIC DNA]</scope>
    <source>
        <strain evidence="1 2">ACht1</strain>
    </source>
</reference>
<dbReference type="STRING" id="1313304.CALK_0969"/>
<evidence type="ECO:0000313" key="1">
    <source>
        <dbReference type="EMBL" id="ERP31990.1"/>
    </source>
</evidence>
<dbReference type="RefSeq" id="WP_022636465.1">
    <property type="nucleotide sequence ID" value="NZ_ASJR01000007.1"/>
</dbReference>
<dbReference type="eggNOG" id="COG0438">
    <property type="taxonomic scope" value="Bacteria"/>
</dbReference>
<gene>
    <name evidence="1" type="ORF">CALK_0969</name>
</gene>
<accession>U7DC48</accession>
<keyword evidence="2" id="KW-1185">Reference proteome</keyword>
<keyword evidence="1" id="KW-0808">Transferase</keyword>
<dbReference type="OrthoDB" id="9764674at2"/>
<dbReference type="AlphaFoldDB" id="U7DC48"/>
<dbReference type="Proteomes" id="UP000017148">
    <property type="component" value="Unassembled WGS sequence"/>
</dbReference>
<protein>
    <submittedName>
        <fullName evidence="1">Glycosyltransferase superfamily protein</fullName>
    </submittedName>
</protein>
<evidence type="ECO:0000313" key="2">
    <source>
        <dbReference type="Proteomes" id="UP000017148"/>
    </source>
</evidence>